<evidence type="ECO:0000313" key="5">
    <source>
        <dbReference type="EMBL" id="QDU23869.1"/>
    </source>
</evidence>
<evidence type="ECO:0000256" key="1">
    <source>
        <dbReference type="ARBA" id="ARBA00022603"/>
    </source>
</evidence>
<proteinExistence type="predicted"/>
<keyword evidence="2 5" id="KW-0808">Transferase</keyword>
<dbReference type="OrthoDB" id="281208at2"/>
<keyword evidence="6" id="KW-1185">Reference proteome</keyword>
<dbReference type="GO" id="GO:0016279">
    <property type="term" value="F:protein-lysine N-methyltransferase activity"/>
    <property type="evidence" value="ECO:0007669"/>
    <property type="project" value="InterPro"/>
</dbReference>
<dbReference type="PANTHER" id="PTHR13610">
    <property type="entry name" value="METHYLTRANSFERASE DOMAIN-CONTAINING PROTEIN"/>
    <property type="match status" value="1"/>
</dbReference>
<dbReference type="GO" id="GO:0032259">
    <property type="term" value="P:methylation"/>
    <property type="evidence" value="ECO:0007669"/>
    <property type="project" value="UniProtKB-KW"/>
</dbReference>
<dbReference type="Proteomes" id="UP000319576">
    <property type="component" value="Chromosome"/>
</dbReference>
<dbReference type="AlphaFoldDB" id="A0A517Y2A7"/>
<name>A0A517Y2A7_9BACT</name>
<dbReference type="RefSeq" id="WP_145244081.1">
    <property type="nucleotide sequence ID" value="NZ_CP036273.1"/>
</dbReference>
<keyword evidence="1 5" id="KW-0489">Methyltransferase</keyword>
<evidence type="ECO:0000256" key="3">
    <source>
        <dbReference type="ARBA" id="ARBA00022691"/>
    </source>
</evidence>
<protein>
    <submittedName>
        <fullName evidence="5">Methyltransferase domain protein</fullName>
    </submittedName>
</protein>
<dbReference type="CDD" id="cd02440">
    <property type="entry name" value="AdoMet_MTases"/>
    <property type="match status" value="1"/>
</dbReference>
<keyword evidence="3" id="KW-0949">S-adenosyl-L-methionine</keyword>
<reference evidence="5 6" key="1">
    <citation type="submission" date="2019-02" db="EMBL/GenBank/DDBJ databases">
        <title>Deep-cultivation of Planctomycetes and their phenomic and genomic characterization uncovers novel biology.</title>
        <authorList>
            <person name="Wiegand S."/>
            <person name="Jogler M."/>
            <person name="Boedeker C."/>
            <person name="Pinto D."/>
            <person name="Vollmers J."/>
            <person name="Rivas-Marin E."/>
            <person name="Kohn T."/>
            <person name="Peeters S.H."/>
            <person name="Heuer A."/>
            <person name="Rast P."/>
            <person name="Oberbeckmann S."/>
            <person name="Bunk B."/>
            <person name="Jeske O."/>
            <person name="Meyerdierks A."/>
            <person name="Storesund J.E."/>
            <person name="Kallscheuer N."/>
            <person name="Luecker S."/>
            <person name="Lage O.M."/>
            <person name="Pohl T."/>
            <person name="Merkel B.J."/>
            <person name="Hornburger P."/>
            <person name="Mueller R.-W."/>
            <person name="Bruemmer F."/>
            <person name="Labrenz M."/>
            <person name="Spormann A.M."/>
            <person name="Op den Camp H."/>
            <person name="Overmann J."/>
            <person name="Amann R."/>
            <person name="Jetten M.S.M."/>
            <person name="Mascher T."/>
            <person name="Medema M.H."/>
            <person name="Devos D.P."/>
            <person name="Kaster A.-K."/>
            <person name="Ovreas L."/>
            <person name="Rohde M."/>
            <person name="Galperin M.Y."/>
            <person name="Jogler C."/>
        </authorList>
    </citation>
    <scope>NUCLEOTIDE SEQUENCE [LARGE SCALE GENOMIC DNA]</scope>
    <source>
        <strain evidence="5 6">ETA_A1</strain>
    </source>
</reference>
<dbReference type="KEGG" id="uli:ETAA1_58790"/>
<gene>
    <name evidence="5" type="ORF">ETAA1_58790</name>
</gene>
<organism evidence="5 6">
    <name type="scientific">Urbifossiella limnaea</name>
    <dbReference type="NCBI Taxonomy" id="2528023"/>
    <lineage>
        <taxon>Bacteria</taxon>
        <taxon>Pseudomonadati</taxon>
        <taxon>Planctomycetota</taxon>
        <taxon>Planctomycetia</taxon>
        <taxon>Gemmatales</taxon>
        <taxon>Gemmataceae</taxon>
        <taxon>Urbifossiella</taxon>
    </lineage>
</organism>
<dbReference type="InterPro" id="IPR041698">
    <property type="entry name" value="Methyltransf_25"/>
</dbReference>
<dbReference type="SUPFAM" id="SSF53335">
    <property type="entry name" value="S-adenosyl-L-methionine-dependent methyltransferases"/>
    <property type="match status" value="1"/>
</dbReference>
<dbReference type="InterPro" id="IPR029063">
    <property type="entry name" value="SAM-dependent_MTases_sf"/>
</dbReference>
<dbReference type="Gene3D" id="3.40.50.150">
    <property type="entry name" value="Vaccinia Virus protein VP39"/>
    <property type="match status" value="1"/>
</dbReference>
<accession>A0A517Y2A7</accession>
<sequence>MPRLVALIALLPLAAADPDPPPRPRPAVVFAPTPRDVVTKMLELAAVTRDDVVADLGCGDGRILVAAANRYGCKAVGYELDPEYVKKARAAVEAAGVGKLVRVVEADLLTADLTGVTVVTLYVGATLNAKLVPRLHGMKAGARVVSHSFPIPGVRPDRVVRVASADDGVGRSLYLYTVPLTGAGPARP</sequence>
<dbReference type="Pfam" id="PF13649">
    <property type="entry name" value="Methyltransf_25"/>
    <property type="match status" value="1"/>
</dbReference>
<evidence type="ECO:0000259" key="4">
    <source>
        <dbReference type="Pfam" id="PF13649"/>
    </source>
</evidence>
<evidence type="ECO:0000313" key="6">
    <source>
        <dbReference type="Proteomes" id="UP000319576"/>
    </source>
</evidence>
<dbReference type="PANTHER" id="PTHR13610:SF11">
    <property type="entry name" value="METHYLTRANSFERASE DOMAIN-CONTAINING PROTEIN"/>
    <property type="match status" value="1"/>
</dbReference>
<feature type="domain" description="Methyltransferase" evidence="4">
    <location>
        <begin position="53"/>
        <end position="115"/>
    </location>
</feature>
<dbReference type="EMBL" id="CP036273">
    <property type="protein sequence ID" value="QDU23869.1"/>
    <property type="molecule type" value="Genomic_DNA"/>
</dbReference>
<evidence type="ECO:0000256" key="2">
    <source>
        <dbReference type="ARBA" id="ARBA00022679"/>
    </source>
</evidence>
<dbReference type="InterPro" id="IPR026170">
    <property type="entry name" value="FAM173A/B"/>
</dbReference>